<feature type="region of interest" description="Disordered" evidence="2">
    <location>
        <begin position="191"/>
        <end position="223"/>
    </location>
</feature>
<dbReference type="SUPFAM" id="SSF55781">
    <property type="entry name" value="GAF domain-like"/>
    <property type="match status" value="1"/>
</dbReference>
<dbReference type="InterPro" id="IPR029016">
    <property type="entry name" value="GAF-like_dom_sf"/>
</dbReference>
<organism evidence="5 6">
    <name type="scientific">Streptomyces zhihengii</name>
    <dbReference type="NCBI Taxonomy" id="1818004"/>
    <lineage>
        <taxon>Bacteria</taxon>
        <taxon>Bacillati</taxon>
        <taxon>Actinomycetota</taxon>
        <taxon>Actinomycetes</taxon>
        <taxon>Kitasatosporales</taxon>
        <taxon>Streptomycetaceae</taxon>
        <taxon>Streptomyces</taxon>
    </lineage>
</organism>
<dbReference type="InterPro" id="IPR052016">
    <property type="entry name" value="Bact_Sigma-Reg"/>
</dbReference>
<proteinExistence type="predicted"/>
<dbReference type="InterPro" id="IPR036890">
    <property type="entry name" value="HATPase_C_sf"/>
</dbReference>
<dbReference type="Proteomes" id="UP000664109">
    <property type="component" value="Unassembled WGS sequence"/>
</dbReference>
<feature type="region of interest" description="Disordered" evidence="2">
    <location>
        <begin position="37"/>
        <end position="57"/>
    </location>
</feature>
<name>A0ABS2UIM3_9ACTN</name>
<dbReference type="Gene3D" id="3.30.450.40">
    <property type="match status" value="1"/>
</dbReference>
<protein>
    <submittedName>
        <fullName evidence="5">SpoIIE family protein phosphatase</fullName>
    </submittedName>
</protein>
<feature type="domain" description="PPM-type phosphatase" evidence="4">
    <location>
        <begin position="344"/>
        <end position="561"/>
    </location>
</feature>
<gene>
    <name evidence="5" type="ORF">JE024_01545</name>
</gene>
<keyword evidence="6" id="KW-1185">Reference proteome</keyword>
<dbReference type="SMART" id="SM00331">
    <property type="entry name" value="PP2C_SIG"/>
    <property type="match status" value="1"/>
</dbReference>
<dbReference type="Gene3D" id="3.30.565.10">
    <property type="entry name" value="Histidine kinase-like ATPase, C-terminal domain"/>
    <property type="match status" value="1"/>
</dbReference>
<evidence type="ECO:0000256" key="2">
    <source>
        <dbReference type="SAM" id="MobiDB-lite"/>
    </source>
</evidence>
<dbReference type="SUPFAM" id="SSF55874">
    <property type="entry name" value="ATPase domain of HSP90 chaperone/DNA topoisomerase II/histidine kinase"/>
    <property type="match status" value="1"/>
</dbReference>
<reference evidence="5 6" key="1">
    <citation type="journal article" date="2016" name="Arch. Microbiol.">
        <title>Streptomyces zhihengii sp. nov., isolated from rhizospheric soil of Psammosilene tunicoides.</title>
        <authorList>
            <person name="Huang M.J."/>
            <person name="Fei J.J."/>
            <person name="Salam N."/>
            <person name="Kim C.J."/>
            <person name="Hozzein W.N."/>
            <person name="Xiao M."/>
            <person name="Huang H.Q."/>
            <person name="Li W.J."/>
        </authorList>
    </citation>
    <scope>NUCLEOTIDE SEQUENCE [LARGE SCALE GENOMIC DNA]</scope>
    <source>
        <strain evidence="5 6">YIM T102</strain>
    </source>
</reference>
<keyword evidence="1" id="KW-0378">Hydrolase</keyword>
<dbReference type="Gene3D" id="3.30.450.20">
    <property type="entry name" value="PAS domain"/>
    <property type="match status" value="1"/>
</dbReference>
<dbReference type="CDD" id="cd16936">
    <property type="entry name" value="HATPase_RsbW-like"/>
    <property type="match status" value="1"/>
</dbReference>
<dbReference type="PANTHER" id="PTHR43156">
    <property type="entry name" value="STAGE II SPORULATION PROTEIN E-RELATED"/>
    <property type="match status" value="1"/>
</dbReference>
<dbReference type="Pfam" id="PF07228">
    <property type="entry name" value="SpoIIE"/>
    <property type="match status" value="1"/>
</dbReference>
<dbReference type="PANTHER" id="PTHR43156:SF2">
    <property type="entry name" value="STAGE II SPORULATION PROTEIN E"/>
    <property type="match status" value="1"/>
</dbReference>
<dbReference type="Gene3D" id="3.60.40.10">
    <property type="entry name" value="PPM-type phosphatase domain"/>
    <property type="match status" value="1"/>
</dbReference>
<evidence type="ECO:0000259" key="4">
    <source>
        <dbReference type="SMART" id="SM00331"/>
    </source>
</evidence>
<dbReference type="SMART" id="SM00065">
    <property type="entry name" value="GAF"/>
    <property type="match status" value="1"/>
</dbReference>
<comment type="caution">
    <text evidence="5">The sequence shown here is derived from an EMBL/GenBank/DDBJ whole genome shotgun (WGS) entry which is preliminary data.</text>
</comment>
<evidence type="ECO:0000259" key="3">
    <source>
        <dbReference type="SMART" id="SM00065"/>
    </source>
</evidence>
<dbReference type="InterPro" id="IPR001932">
    <property type="entry name" value="PPM-type_phosphatase-like_dom"/>
</dbReference>
<dbReference type="InterPro" id="IPR003594">
    <property type="entry name" value="HATPase_dom"/>
</dbReference>
<evidence type="ECO:0000313" key="6">
    <source>
        <dbReference type="Proteomes" id="UP000664109"/>
    </source>
</evidence>
<dbReference type="Pfam" id="PF13581">
    <property type="entry name" value="HATPase_c_2"/>
    <property type="match status" value="1"/>
</dbReference>
<dbReference type="InterPro" id="IPR036457">
    <property type="entry name" value="PPM-type-like_dom_sf"/>
</dbReference>
<feature type="domain" description="GAF" evidence="3">
    <location>
        <begin position="156"/>
        <end position="324"/>
    </location>
</feature>
<dbReference type="EMBL" id="JAFEJA010000001">
    <property type="protein sequence ID" value="MBM9617435.1"/>
    <property type="molecule type" value="Genomic_DNA"/>
</dbReference>
<accession>A0ABS2UIM3</accession>
<evidence type="ECO:0000256" key="1">
    <source>
        <dbReference type="ARBA" id="ARBA00022801"/>
    </source>
</evidence>
<sequence length="690" mass="74173">MTVDPLDSVLLDALSNGSGVRLYALDDDLRIVRAAASRNGGDGDAGEEAQSPVGRRFSDVYPLGDGPADMERLLAEVVRGQVRVRRNLRGRRALAPDHDGTRIYSLSFHPLGDAATRPARAERIAVLVADVTERECARERAASLDAVRERVGQSLDLAATCEDLVHAVVPGFADIAVVEIVDEVLRGAQAPEGPLGRDTPLRRTAFAGPPDGGPAHPVGDVRGMPHPSPYSLALSDLRPRLLEVGPDSEWLAGDPSRARSIAEYGSHSLIVLPLTLRGTVLGLLSLYRRGGSPAYTQEDVGFATTLAAHTAVSIDNARRYQREHTIASTVQRRLLPPDAESRALVSVEAVHAYLPGRNSGCWFDTIPLSGARTALVVGEVKGHGIQTAAVMGQLRTAVQTLSALDLEPDELMARLNDTARVLDRERNARPRGDEPSEPLEAACLYAVYDPFSRRCTMARSGHPVPVVVTPDGQVDALYVPEGPPLASADRAPFGTLSTELEPGSLLVLYSGSRGLLDKTGTRPVGEVLAAPDRPLRDVCDALVYNFPAPELDGAVVLLARTGSFASEHQATWELAHDLRDPAAARALARERLTAWRLPEDTVQTVELVVSELVTNAVRYGTAPVTLRLIRTASLTCEVHDTSRSAPHLRHAQTVDEGGRGLFIVSQLASSWGTRYTREGKTIWAEIPLPS</sequence>
<dbReference type="InterPro" id="IPR003018">
    <property type="entry name" value="GAF"/>
</dbReference>
<dbReference type="Pfam" id="PF01590">
    <property type="entry name" value="GAF"/>
    <property type="match status" value="1"/>
</dbReference>
<evidence type="ECO:0000313" key="5">
    <source>
        <dbReference type="EMBL" id="MBM9617435.1"/>
    </source>
</evidence>